<sequence length="200" mass="22213">MTGVELTDRGLVVDREPNRLDELAVGFSAILSRLDIDHVFVAGYVAILAGRSRSTEDIDVFVERCSAERIDDLVAELEREGYWGPAMPLSEMYGNLSNETNIWIAPDGEMTPHLEVKFPSDEFDDASLANAVDAHVGGNTVPIGPLELQIAYKLSLGGRTDLEDAAHLYTVFGETLSRDRLETWVERLGVEERYERLTNA</sequence>
<accession>A0A081ETT4</accession>
<dbReference type="SUPFAM" id="SSF81301">
    <property type="entry name" value="Nucleotidyltransferase"/>
    <property type="match status" value="1"/>
</dbReference>
<proteinExistence type="predicted"/>
<dbReference type="AlphaFoldDB" id="A0A081ETT4"/>
<keyword evidence="2" id="KW-1185">Reference proteome</keyword>
<dbReference type="OrthoDB" id="42009at2157"/>
<organism evidence="1 2">
    <name type="scientific">Halorubrum saccharovorum</name>
    <dbReference type="NCBI Taxonomy" id="2248"/>
    <lineage>
        <taxon>Archaea</taxon>
        <taxon>Methanobacteriati</taxon>
        <taxon>Methanobacteriota</taxon>
        <taxon>Stenosarchaea group</taxon>
        <taxon>Halobacteria</taxon>
        <taxon>Halobacteriales</taxon>
        <taxon>Haloferacaceae</taxon>
        <taxon>Halorubrum</taxon>
    </lineage>
</organism>
<reference evidence="1 2" key="1">
    <citation type="journal article" date="2015" name="Genome Announc.">
        <title>Draft genome sequence of a Halorubrum H3 strain isolated from the burlinskoye salt lake (Altai Krai, Russia).</title>
        <authorList>
            <person name="Rozanov A.S."/>
            <person name="Bryanskaya A.V."/>
            <person name="Malup T.K."/>
            <person name="Kotenko A.V."/>
            <person name="Peltek S.E."/>
        </authorList>
    </citation>
    <scope>NUCLEOTIDE SEQUENCE [LARGE SCALE GENOMIC DNA]</scope>
    <source>
        <strain evidence="1 2">H3</strain>
    </source>
</reference>
<dbReference type="EMBL" id="JNFH02000050">
    <property type="protein sequence ID" value="KDS90822.1"/>
    <property type="molecule type" value="Genomic_DNA"/>
</dbReference>
<dbReference type="Proteomes" id="UP000053331">
    <property type="component" value="Unassembled WGS sequence"/>
</dbReference>
<dbReference type="RefSeq" id="WP_050025643.1">
    <property type="nucleotide sequence ID" value="NZ_JNFH02000050.1"/>
</dbReference>
<gene>
    <name evidence="1" type="ORF">FK85_09620</name>
</gene>
<evidence type="ECO:0000313" key="1">
    <source>
        <dbReference type="EMBL" id="KDS90822.1"/>
    </source>
</evidence>
<evidence type="ECO:0008006" key="3">
    <source>
        <dbReference type="Google" id="ProtNLM"/>
    </source>
</evidence>
<dbReference type="InterPro" id="IPR043519">
    <property type="entry name" value="NT_sf"/>
</dbReference>
<comment type="caution">
    <text evidence="1">The sequence shown here is derived from an EMBL/GenBank/DDBJ whole genome shotgun (WGS) entry which is preliminary data.</text>
</comment>
<protein>
    <recommendedName>
        <fullName evidence="3">Nucleotidyltransferase</fullName>
    </recommendedName>
</protein>
<name>A0A081ETT4_9EURY</name>
<evidence type="ECO:0000313" key="2">
    <source>
        <dbReference type="Proteomes" id="UP000053331"/>
    </source>
</evidence>
<dbReference type="Gene3D" id="3.30.460.40">
    <property type="match status" value="1"/>
</dbReference>